<keyword evidence="10" id="KW-0496">Mitochondrion</keyword>
<comment type="caution">
    <text evidence="19">The sequence shown here is derived from an EMBL/GenBank/DDBJ whole genome shotgun (WGS) entry which is preliminary data.</text>
</comment>
<feature type="region of interest" description="Disordered" evidence="14">
    <location>
        <begin position="978"/>
        <end position="1009"/>
    </location>
</feature>
<evidence type="ECO:0000256" key="6">
    <source>
        <dbReference type="ARBA" id="ARBA00022598"/>
    </source>
</evidence>
<evidence type="ECO:0000256" key="7">
    <source>
        <dbReference type="ARBA" id="ARBA00022741"/>
    </source>
</evidence>
<evidence type="ECO:0000259" key="16">
    <source>
        <dbReference type="Pfam" id="PF00675"/>
    </source>
</evidence>
<protein>
    <recommendedName>
        <fullName evidence="5">Mitochondrial-processing peptidase subunit alpha</fullName>
    </recommendedName>
    <alternativeName>
        <fullName evidence="11">Alpha-MPP</fullName>
    </alternativeName>
    <alternativeName>
        <fullName evidence="12">Inactive zinc metalloprotease alpha</fullName>
    </alternativeName>
    <alternativeName>
        <fullName evidence="13">Matrix processing peptidase</fullName>
    </alternativeName>
</protein>
<feature type="domain" description="Peptidase M16 C-terminal" evidence="17">
    <location>
        <begin position="918"/>
        <end position="971"/>
    </location>
</feature>
<evidence type="ECO:0000259" key="18">
    <source>
        <dbReference type="Pfam" id="PF16177"/>
    </source>
</evidence>
<feature type="domain" description="Acetyl-coenzyme A synthetase N-terminal" evidence="18">
    <location>
        <begin position="43"/>
        <end position="100"/>
    </location>
</feature>
<dbReference type="SUPFAM" id="SSF63411">
    <property type="entry name" value="LuxS/MPP-like metallohydrolase"/>
    <property type="match status" value="2"/>
</dbReference>
<evidence type="ECO:0000313" key="19">
    <source>
        <dbReference type="EMBL" id="KKA24895.1"/>
    </source>
</evidence>
<dbReference type="Pfam" id="PF00501">
    <property type="entry name" value="AMP-binding"/>
    <property type="match status" value="1"/>
</dbReference>
<evidence type="ECO:0000256" key="3">
    <source>
        <dbReference type="ARBA" id="ARBA00006432"/>
    </source>
</evidence>
<dbReference type="InterPro" id="IPR001431">
    <property type="entry name" value="Pept_M16_Zn_BS"/>
</dbReference>
<dbReference type="GO" id="GO:0006629">
    <property type="term" value="P:lipid metabolic process"/>
    <property type="evidence" value="ECO:0007669"/>
    <property type="project" value="InterPro"/>
</dbReference>
<dbReference type="Pfam" id="PF05193">
    <property type="entry name" value="Peptidase_M16_C"/>
    <property type="match status" value="2"/>
</dbReference>
<dbReference type="STRING" id="1408163.A0A0F4Z3I1"/>
<evidence type="ECO:0000256" key="5">
    <source>
        <dbReference type="ARBA" id="ARBA00016741"/>
    </source>
</evidence>
<sequence>MSAASNGQAAVKELWRPSAPEKTQIYEFKTLVSRKYGLALDGYHDLWQWSVSEPAKFWEEVWHYTAVKAHQPYSKVLDANVPLFPRPHFFEGCRLNFAENLLFPANCPGDDAVAVIAATEETREYVSWRDLRERVRQCANALKENGVCTGDRVAAVIGNNTNAVVAMLAATSIGALWTAISPDTGVHAVLERLKQIEPKLLFADNASIYNGKVHDTHAKIKDVVAELPCLEHVVIFKAVPSHDFSLEGVNPHQGRAFFYADFIAAVQDPAAPLQFASLDPDHPVYILYSSGTTGAPKPIVHGALGTLIQHKKEHVLHCDIRPGDRLFYYTTTTWMMWHWLVSGLASGATIVVYDGSPFRPFDPEGGKGEMAMPRLIDELQITQFGTSAKYLSMIEQAALNPRRHPHRPATLQTLRAIFSTASPLAPSTFEYVYSSFHPDVMLGSITGGTDIISLFGSCCPILPVYQGEIQCRGLGMAVAAYDYTGNDITASNEPGDLVCTKPFPSQPVMFWPPGPVGAEKYRKSYFDVFGPSVWHHGDFVRINPQTGGLVMLGRSDGVLKPAGVRFGSAEIYNVILKHFANEIEDALCVGRRREGIDTDETVVLFVKLAATPSGAPPTISQDLVARIQAAIRKELSPRHVPGIIDACPEIPVTSNGKKVENANNPVRPVGSPLVVACQQNYSAVILSASRVQPPKKLKTVNVAVSFVVDHTLARMRRSALRTVQSARPLVRGQRSVSRGLATATESVTKDPVELNQITTLPNGIRVASESLPGPFSGVGVYVDAGSRYEDESLRGVSHIMDRLAFKSTKSRSAHEMIEALESLGGNLQCASSRESLMYQSASFNSTVPSTLALLAETIREPQITDEEVAQQLATAEYEINEIWAKPDLILPELVHMAAFKDNTLGNPLLCPKERLGEINKAVVEKYRNIFFNPDRIVVAFAGVPHDEAVKLTEKYFGDMKPHEGPAFRGQGIETTLSDSASAKKEGQLPTVPQFSPTSTTSSNAPASTSHSKILSKLPFLKNLSTSAPRNATVSALDPSLLESSTLDLNRPAHYTGGYMSLPPIPPPANPMHPRLSYIHLAFEALPISSPDIYALATLQTLLGGGGSFSAGGPGKGMYSRLYTNVLNQHGWVESCVAFNHSYTDSGLFGISASCSPTRTSQMLEVMCRELHALTLDSGYSALQPQEVNRAKNQLRSSLLMNLESRMVELEDLGRQVQVHGRKIGVKEMCEKIEALTVDDLRRVAKQVFGGRVQNKGQGTGKPTSRCTGRRAGRVQAPAIPVGGHPGAYLEMAVGKAMLGNF</sequence>
<keyword evidence="9" id="KW-0809">Transit peptide</keyword>
<name>A0A0F4Z3I1_RASE3</name>
<dbReference type="InterPro" id="IPR011249">
    <property type="entry name" value="Metalloenz_LuxS/M16"/>
</dbReference>
<dbReference type="FunFam" id="3.30.830.10:FF:000023">
    <property type="entry name" value="Mitochondrial processing peptidase alpha subunit"/>
    <property type="match status" value="1"/>
</dbReference>
<evidence type="ECO:0000256" key="13">
    <source>
        <dbReference type="ARBA" id="ARBA00083075"/>
    </source>
</evidence>
<keyword evidence="20" id="KW-1185">Reference proteome</keyword>
<evidence type="ECO:0000256" key="2">
    <source>
        <dbReference type="ARBA" id="ARBA00004305"/>
    </source>
</evidence>
<dbReference type="GO" id="GO:0030729">
    <property type="term" value="F:acetoacetate-CoA ligase activity"/>
    <property type="evidence" value="ECO:0007669"/>
    <property type="project" value="InterPro"/>
</dbReference>
<keyword evidence="8" id="KW-0067">ATP-binding</keyword>
<dbReference type="PROSITE" id="PS00143">
    <property type="entry name" value="INSULINASE"/>
    <property type="match status" value="1"/>
</dbReference>
<evidence type="ECO:0000313" key="20">
    <source>
        <dbReference type="Proteomes" id="UP000053958"/>
    </source>
</evidence>
<dbReference type="FunFam" id="3.30.830.10:FF:000032">
    <property type="entry name" value="Mitochondrial processing peptidase, alpha subunit"/>
    <property type="match status" value="1"/>
</dbReference>
<dbReference type="GO" id="GO:0005524">
    <property type="term" value="F:ATP binding"/>
    <property type="evidence" value="ECO:0007669"/>
    <property type="project" value="UniProtKB-KW"/>
</dbReference>
<comment type="similarity">
    <text evidence="3">Belongs to the ATP-dependent AMP-binding enzyme family.</text>
</comment>
<dbReference type="PANTHER" id="PTHR42921">
    <property type="entry name" value="ACETOACETYL-COA SYNTHETASE"/>
    <property type="match status" value="1"/>
</dbReference>
<accession>A0A0F4Z3I1</accession>
<dbReference type="GO" id="GO:0004222">
    <property type="term" value="F:metalloendopeptidase activity"/>
    <property type="evidence" value="ECO:0007669"/>
    <property type="project" value="InterPro"/>
</dbReference>
<dbReference type="Pfam" id="PF16177">
    <property type="entry name" value="ACAS_N"/>
    <property type="match status" value="1"/>
</dbReference>
<dbReference type="PANTHER" id="PTHR42921:SF1">
    <property type="entry name" value="ACETOACETYL-COA SYNTHETASE"/>
    <property type="match status" value="1"/>
</dbReference>
<evidence type="ECO:0000256" key="9">
    <source>
        <dbReference type="ARBA" id="ARBA00022946"/>
    </source>
</evidence>
<dbReference type="InterPro" id="IPR032387">
    <property type="entry name" value="ACAS_N"/>
</dbReference>
<dbReference type="InterPro" id="IPR042099">
    <property type="entry name" value="ANL_N_sf"/>
</dbReference>
<dbReference type="Gene3D" id="3.40.50.12780">
    <property type="entry name" value="N-terminal domain of ligase-like"/>
    <property type="match status" value="1"/>
</dbReference>
<keyword evidence="7" id="KW-0547">Nucleotide-binding</keyword>
<dbReference type="NCBIfam" id="NF002937">
    <property type="entry name" value="PRK03584.1"/>
    <property type="match status" value="1"/>
</dbReference>
<dbReference type="NCBIfam" id="TIGR01217">
    <property type="entry name" value="ac_ac_CoA_syn"/>
    <property type="match status" value="1"/>
</dbReference>
<evidence type="ECO:0000256" key="11">
    <source>
        <dbReference type="ARBA" id="ARBA00030006"/>
    </source>
</evidence>
<evidence type="ECO:0000256" key="12">
    <source>
        <dbReference type="ARBA" id="ARBA00032315"/>
    </source>
</evidence>
<dbReference type="Gene3D" id="3.30.300.30">
    <property type="match status" value="1"/>
</dbReference>
<dbReference type="GO" id="GO:0046872">
    <property type="term" value="F:metal ion binding"/>
    <property type="evidence" value="ECO:0007669"/>
    <property type="project" value="InterPro"/>
</dbReference>
<dbReference type="OrthoDB" id="10253869at2759"/>
<evidence type="ECO:0000256" key="1">
    <source>
        <dbReference type="ARBA" id="ARBA00002123"/>
    </source>
</evidence>
<comment type="similarity">
    <text evidence="4">Belongs to the peptidase M16 family.</text>
</comment>
<proteinExistence type="inferred from homology"/>
<dbReference type="CDD" id="cd05943">
    <property type="entry name" value="AACS"/>
    <property type="match status" value="1"/>
</dbReference>
<evidence type="ECO:0000259" key="15">
    <source>
        <dbReference type="Pfam" id="PF00501"/>
    </source>
</evidence>
<feature type="domain" description="Peptidase M16 N-terminal" evidence="16">
    <location>
        <begin position="765"/>
        <end position="912"/>
    </location>
</feature>
<keyword evidence="6" id="KW-0436">Ligase</keyword>
<dbReference type="EMBL" id="LASV01000044">
    <property type="protein sequence ID" value="KKA24895.1"/>
    <property type="molecule type" value="Genomic_DNA"/>
</dbReference>
<feature type="domain" description="AMP-dependent synthetase/ligase" evidence="15">
    <location>
        <begin position="111"/>
        <end position="438"/>
    </location>
</feature>
<dbReference type="PROSITE" id="PS00455">
    <property type="entry name" value="AMP_BINDING"/>
    <property type="match status" value="1"/>
</dbReference>
<organism evidence="19 20">
    <name type="scientific">Rasamsonia emersonii (strain ATCC 16479 / CBS 393.64 / IMI 116815)</name>
    <dbReference type="NCBI Taxonomy" id="1408163"/>
    <lineage>
        <taxon>Eukaryota</taxon>
        <taxon>Fungi</taxon>
        <taxon>Dikarya</taxon>
        <taxon>Ascomycota</taxon>
        <taxon>Pezizomycotina</taxon>
        <taxon>Eurotiomycetes</taxon>
        <taxon>Eurotiomycetidae</taxon>
        <taxon>Eurotiales</taxon>
        <taxon>Trichocomaceae</taxon>
        <taxon>Rasamsonia</taxon>
    </lineage>
</organism>
<evidence type="ECO:0000256" key="10">
    <source>
        <dbReference type="ARBA" id="ARBA00023128"/>
    </source>
</evidence>
<gene>
    <name evidence="19" type="ORF">T310_1074</name>
</gene>
<evidence type="ECO:0000256" key="14">
    <source>
        <dbReference type="SAM" id="MobiDB-lite"/>
    </source>
</evidence>
<dbReference type="InterPro" id="IPR045851">
    <property type="entry name" value="AMP-bd_C_sf"/>
</dbReference>
<evidence type="ECO:0000259" key="17">
    <source>
        <dbReference type="Pfam" id="PF05193"/>
    </source>
</evidence>
<dbReference type="InterPro" id="IPR011765">
    <property type="entry name" value="Pept_M16_N"/>
</dbReference>
<feature type="compositionally biased region" description="Low complexity" evidence="14">
    <location>
        <begin position="995"/>
        <end position="1009"/>
    </location>
</feature>
<evidence type="ECO:0000256" key="8">
    <source>
        <dbReference type="ARBA" id="ARBA00022840"/>
    </source>
</evidence>
<comment type="function">
    <text evidence="1">Substrate recognition and binding subunit of the essential mitochondrial processing protease (MPP), which cleaves the mitochondrial sequence off newly imported precursors proteins.</text>
</comment>
<dbReference type="SUPFAM" id="SSF56801">
    <property type="entry name" value="Acetyl-CoA synthetase-like"/>
    <property type="match status" value="1"/>
</dbReference>
<evidence type="ECO:0000256" key="4">
    <source>
        <dbReference type="ARBA" id="ARBA00007261"/>
    </source>
</evidence>
<dbReference type="GO" id="GO:0006508">
    <property type="term" value="P:proteolysis"/>
    <property type="evidence" value="ECO:0007669"/>
    <property type="project" value="InterPro"/>
</dbReference>
<dbReference type="InterPro" id="IPR000873">
    <property type="entry name" value="AMP-dep_synth/lig_dom"/>
</dbReference>
<feature type="domain" description="Peptidase M16 C-terminal" evidence="17">
    <location>
        <begin position="1074"/>
        <end position="1194"/>
    </location>
</feature>
<dbReference type="Proteomes" id="UP000053958">
    <property type="component" value="Unassembled WGS sequence"/>
</dbReference>
<dbReference type="InterPro" id="IPR005914">
    <property type="entry name" value="Acac_CoA_synth"/>
</dbReference>
<dbReference type="GeneID" id="25313425"/>
<dbReference type="InterPro" id="IPR020845">
    <property type="entry name" value="AMP-binding_CS"/>
</dbReference>
<comment type="subcellular location">
    <subcellularLocation>
        <location evidence="2">Mitochondrion matrix</location>
    </subcellularLocation>
</comment>
<reference evidence="19 20" key="1">
    <citation type="submission" date="2015-04" db="EMBL/GenBank/DDBJ databases">
        <authorList>
            <person name="Heijne W.H."/>
            <person name="Fedorova N.D."/>
            <person name="Nierman W.C."/>
            <person name="Vollebregt A.W."/>
            <person name="Zhao Z."/>
            <person name="Wu L."/>
            <person name="Kumar M."/>
            <person name="Stam H."/>
            <person name="van den Berg M.A."/>
            <person name="Pel H.J."/>
        </authorList>
    </citation>
    <scope>NUCLEOTIDE SEQUENCE [LARGE SCALE GENOMIC DNA]</scope>
    <source>
        <strain evidence="19 20">CBS 393.64</strain>
    </source>
</reference>
<dbReference type="RefSeq" id="XP_013331507.1">
    <property type="nucleotide sequence ID" value="XM_013476053.1"/>
</dbReference>
<dbReference type="Pfam" id="PF00675">
    <property type="entry name" value="Peptidase_M16"/>
    <property type="match status" value="1"/>
</dbReference>
<dbReference type="GO" id="GO:0005759">
    <property type="term" value="C:mitochondrial matrix"/>
    <property type="evidence" value="ECO:0007669"/>
    <property type="project" value="UniProtKB-SubCell"/>
</dbReference>
<dbReference type="InterPro" id="IPR007863">
    <property type="entry name" value="Peptidase_M16_C"/>
</dbReference>
<dbReference type="Gene3D" id="3.30.830.10">
    <property type="entry name" value="Metalloenzyme, LuxS/M16 peptidase-like"/>
    <property type="match status" value="2"/>
</dbReference>